<evidence type="ECO:0000256" key="1">
    <source>
        <dbReference type="SAM" id="MobiDB-lite"/>
    </source>
</evidence>
<dbReference type="HOGENOM" id="CLU_1304330_0_0_11"/>
<feature type="region of interest" description="Disordered" evidence="1">
    <location>
        <begin position="1"/>
        <end position="20"/>
    </location>
</feature>
<dbReference type="KEGG" id="scb:SCAB_15811"/>
<feature type="compositionally biased region" description="Basic and acidic residues" evidence="1">
    <location>
        <begin position="201"/>
        <end position="211"/>
    </location>
</feature>
<keyword evidence="4" id="KW-1185">Reference proteome</keyword>
<keyword evidence="2" id="KW-0812">Transmembrane</keyword>
<sequence>MKRTEDPYGATPPPWRGWPSAETSRRRWRIALLVPAAGVVGCGLSLLVAGAFALLLVVSRLSVPVPDGEPLALSRSEVTGTWVDERGGRLTLRQDGTFGSDGVCGDFDDNDDDRAEEVTAPAPGEGGWEHDETGDDIDTGAPVSTVHLTFAPSGIWARYEARGTSKDPVLWTYVGDPDEGRLCVLEKAGSASTDTPGADDGILRADTGSRQ</sequence>
<protein>
    <submittedName>
        <fullName evidence="3">Putative secreted protein</fullName>
    </submittedName>
</protein>
<feature type="transmembrane region" description="Helical" evidence="2">
    <location>
        <begin position="30"/>
        <end position="58"/>
    </location>
</feature>
<dbReference type="STRING" id="680198.SCAB_15811"/>
<dbReference type="RefSeq" id="WP_012999448.1">
    <property type="nucleotide sequence ID" value="NC_013929.1"/>
</dbReference>
<keyword evidence="2" id="KW-1133">Transmembrane helix</keyword>
<dbReference type="AlphaFoldDB" id="C9ZBM8"/>
<dbReference type="Proteomes" id="UP000001444">
    <property type="component" value="Chromosome"/>
</dbReference>
<evidence type="ECO:0000313" key="4">
    <source>
        <dbReference type="Proteomes" id="UP000001444"/>
    </source>
</evidence>
<feature type="region of interest" description="Disordered" evidence="1">
    <location>
        <begin position="188"/>
        <end position="211"/>
    </location>
</feature>
<gene>
    <name evidence="3" type="ordered locus">SCAB_15811</name>
</gene>
<organism evidence="3 4">
    <name type="scientific">Streptomyces scabiei (strain 87.22)</name>
    <dbReference type="NCBI Taxonomy" id="680198"/>
    <lineage>
        <taxon>Bacteria</taxon>
        <taxon>Bacillati</taxon>
        <taxon>Actinomycetota</taxon>
        <taxon>Actinomycetes</taxon>
        <taxon>Kitasatosporales</taxon>
        <taxon>Streptomycetaceae</taxon>
        <taxon>Streptomyces</taxon>
    </lineage>
</organism>
<keyword evidence="2" id="KW-0472">Membrane</keyword>
<evidence type="ECO:0000256" key="2">
    <source>
        <dbReference type="SAM" id="Phobius"/>
    </source>
</evidence>
<reference evidence="3 4" key="1">
    <citation type="journal article" date="2010" name="Mol. Plant Microbe Interact.">
        <title>Streptomyces scabies 87-22 contains a coronafacic acid-like biosynthetic cluster that contributes to plant-microbe interactions.</title>
        <authorList>
            <person name="Bignell D.R."/>
            <person name="Seipke R.F."/>
            <person name="Huguet-Tapia J.C."/>
            <person name="Chambers A.H."/>
            <person name="Parry R.J."/>
            <person name="Loria R."/>
        </authorList>
    </citation>
    <scope>NUCLEOTIDE SEQUENCE [LARGE SCALE GENOMIC DNA]</scope>
    <source>
        <strain evidence="3 4">87.22</strain>
    </source>
</reference>
<name>C9ZBM8_STRSW</name>
<dbReference type="EMBL" id="FN554889">
    <property type="protein sequence ID" value="CBG68723.1"/>
    <property type="molecule type" value="Genomic_DNA"/>
</dbReference>
<feature type="region of interest" description="Disordered" evidence="1">
    <location>
        <begin position="109"/>
        <end position="131"/>
    </location>
</feature>
<dbReference type="GeneID" id="59661151"/>
<proteinExistence type="predicted"/>
<evidence type="ECO:0000313" key="3">
    <source>
        <dbReference type="EMBL" id="CBG68723.1"/>
    </source>
</evidence>
<accession>C9ZBM8</accession>